<dbReference type="Proteomes" id="UP000826300">
    <property type="component" value="Chromosome"/>
</dbReference>
<dbReference type="EMBL" id="CP069370">
    <property type="protein sequence ID" value="QYZ70047.1"/>
    <property type="molecule type" value="Genomic_DNA"/>
</dbReference>
<name>A0A8G1EC39_9RHOB</name>
<sequence length="274" mass="29551">MAEASSRKRYEKLRLSPGILTIRSAAEPGLGFNAIIRPIVPLASRHAITLVFDPSNAGGALTRPDEICVIRCSDTAEILLELLIPEGSTALHGGVEIDYLVKSGPRPTLSPSADLTAYIDRSGDRSVRFGSWIGGEVADQAILGLMLHHRAHPPRIVLQNPVTGQIAAPGEFLAGGAGGRPFSQLRIWIEDPDGQFRLSASAEFELAGRTEVTGTFLTLTGANPADRLLRLKLQLTEVKATVDATVRPQPASGRHSRIRIFRKSTEKRGRVDCP</sequence>
<proteinExistence type="predicted"/>
<gene>
    <name evidence="1" type="ORF">JO391_00430</name>
</gene>
<dbReference type="KEGG" id="nsm:JO391_00430"/>
<keyword evidence="2" id="KW-1185">Reference proteome</keyword>
<dbReference type="RefSeq" id="WP_220662264.1">
    <property type="nucleotide sequence ID" value="NZ_CP069370.1"/>
</dbReference>
<reference evidence="1" key="1">
    <citation type="submission" date="2021-02" db="EMBL/GenBank/DDBJ databases">
        <title>Rhodobacter shimadae sp. nov., an aerobic anoxygenic phototrophic bacterium isolated from a hot spring.</title>
        <authorList>
            <person name="Muramatsu S."/>
            <person name="Haruta S."/>
            <person name="Hirose S."/>
            <person name="Hanada S."/>
        </authorList>
    </citation>
    <scope>NUCLEOTIDE SEQUENCE</scope>
    <source>
        <strain evidence="1">N10</strain>
    </source>
</reference>
<organism evidence="1 2">
    <name type="scientific">Neotabrizicola shimadae</name>
    <dbReference type="NCBI Taxonomy" id="2807096"/>
    <lineage>
        <taxon>Bacteria</taxon>
        <taxon>Pseudomonadati</taxon>
        <taxon>Pseudomonadota</taxon>
        <taxon>Alphaproteobacteria</taxon>
        <taxon>Rhodobacterales</taxon>
        <taxon>Paracoccaceae</taxon>
        <taxon>Neotabrizicola</taxon>
    </lineage>
</organism>
<dbReference type="AlphaFoldDB" id="A0A8G1EC39"/>
<protein>
    <submittedName>
        <fullName evidence="1">Uncharacterized protein</fullName>
    </submittedName>
</protein>
<accession>A0A8G1EC39</accession>
<evidence type="ECO:0000313" key="2">
    <source>
        <dbReference type="Proteomes" id="UP000826300"/>
    </source>
</evidence>
<evidence type="ECO:0000313" key="1">
    <source>
        <dbReference type="EMBL" id="QYZ70047.1"/>
    </source>
</evidence>